<dbReference type="PANTHER" id="PTHR30212:SF2">
    <property type="entry name" value="PROTEIN YIIM"/>
    <property type="match status" value="1"/>
</dbReference>
<dbReference type="PANTHER" id="PTHR30212">
    <property type="entry name" value="PROTEIN YIIM"/>
    <property type="match status" value="1"/>
</dbReference>
<accession>A0ABS2QH47</accession>
<feature type="domain" description="MOSC" evidence="1">
    <location>
        <begin position="30"/>
        <end position="164"/>
    </location>
</feature>
<sequence>MNSKNIISLHTGRPQIRKFSDYVMKTAIGKEAQDFAELRVEGFSGDGQANLKHHGGPDRAVCFYPFEHYSYWEKMFEQALSLPAFGENATVSGMLEDDMYIGDVISMGDAVVQICEGRIPCATVSMQNNQPNFLKKLLDTGYTGYFARVLKAGIVEKGSEVVLLERKQETVSVLYANLVMFQDRDGEQGARTVLEAEGLSDEWRNKLQKRIL</sequence>
<dbReference type="InterPro" id="IPR011037">
    <property type="entry name" value="Pyrv_Knase-like_insert_dom_sf"/>
</dbReference>
<evidence type="ECO:0000313" key="3">
    <source>
        <dbReference type="Proteomes" id="UP000823486"/>
    </source>
</evidence>
<keyword evidence="3" id="KW-1185">Reference proteome</keyword>
<organism evidence="2 3">
    <name type="scientific">Peribacillus deserti</name>
    <dbReference type="NCBI Taxonomy" id="673318"/>
    <lineage>
        <taxon>Bacteria</taxon>
        <taxon>Bacillati</taxon>
        <taxon>Bacillota</taxon>
        <taxon>Bacilli</taxon>
        <taxon>Bacillales</taxon>
        <taxon>Bacillaceae</taxon>
        <taxon>Peribacillus</taxon>
    </lineage>
</organism>
<dbReference type="Pfam" id="PF03475">
    <property type="entry name" value="YiiM_3-alpha"/>
    <property type="match status" value="1"/>
</dbReference>
<comment type="caution">
    <text evidence="2">The sequence shown here is derived from an EMBL/GenBank/DDBJ whole genome shotgun (WGS) entry which is preliminary data.</text>
</comment>
<evidence type="ECO:0000313" key="2">
    <source>
        <dbReference type="EMBL" id="MBM7692491.1"/>
    </source>
</evidence>
<dbReference type="EMBL" id="JAFBFI010000007">
    <property type="protein sequence ID" value="MBM7692491.1"/>
    <property type="molecule type" value="Genomic_DNA"/>
</dbReference>
<dbReference type="RefSeq" id="WP_204542184.1">
    <property type="nucleotide sequence ID" value="NZ_JAFBFI010000007.1"/>
</dbReference>
<gene>
    <name evidence="2" type="ORF">JOC77_001921</name>
</gene>
<dbReference type="Pfam" id="PF03473">
    <property type="entry name" value="MOSC"/>
    <property type="match status" value="1"/>
</dbReference>
<proteinExistence type="predicted"/>
<dbReference type="Proteomes" id="UP000823486">
    <property type="component" value="Unassembled WGS sequence"/>
</dbReference>
<dbReference type="InterPro" id="IPR005302">
    <property type="entry name" value="MoCF_Sase_C"/>
</dbReference>
<dbReference type="InterPro" id="IPR005163">
    <property type="entry name" value="Tri_helical_YiiM-like"/>
</dbReference>
<reference evidence="2 3" key="1">
    <citation type="submission" date="2021-01" db="EMBL/GenBank/DDBJ databases">
        <title>Genomic Encyclopedia of Type Strains, Phase IV (KMG-IV): sequencing the most valuable type-strain genomes for metagenomic binning, comparative biology and taxonomic classification.</title>
        <authorList>
            <person name="Goeker M."/>
        </authorList>
    </citation>
    <scope>NUCLEOTIDE SEQUENCE [LARGE SCALE GENOMIC DNA]</scope>
    <source>
        <strain evidence="2 3">DSM 105482</strain>
    </source>
</reference>
<name>A0ABS2QH47_9BACI</name>
<dbReference type="SUPFAM" id="SSF50800">
    <property type="entry name" value="PK beta-barrel domain-like"/>
    <property type="match status" value="1"/>
</dbReference>
<protein>
    <submittedName>
        <fullName evidence="2">MOSC domain-containing protein YiiM</fullName>
    </submittedName>
</protein>
<evidence type="ECO:0000259" key="1">
    <source>
        <dbReference type="PROSITE" id="PS51340"/>
    </source>
</evidence>
<dbReference type="InterPro" id="IPR052353">
    <property type="entry name" value="Benzoxazolinone_Detox_Enz"/>
</dbReference>
<dbReference type="PROSITE" id="PS51340">
    <property type="entry name" value="MOSC"/>
    <property type="match status" value="1"/>
</dbReference>
<dbReference type="Gene3D" id="2.40.33.20">
    <property type="entry name" value="PK beta-barrel domain-like"/>
    <property type="match status" value="1"/>
</dbReference>